<evidence type="ECO:0000313" key="5">
    <source>
        <dbReference type="Proteomes" id="UP001162793"/>
    </source>
</evidence>
<dbReference type="PANTHER" id="PTHR46268:SF15">
    <property type="entry name" value="UNIVERSAL STRESS PROTEIN HP_0031"/>
    <property type="match status" value="1"/>
</dbReference>
<reference evidence="5" key="1">
    <citation type="journal article" date="2023" name="Front. Microbiol.">
        <title>Ralstonia chuxiongensis sp. nov., Ralstonia mojiangensis sp. nov., and Ralstonia soli sp. nov., isolated from tobacco fields, are three novel species in the family Burkholderiaceae.</title>
        <authorList>
            <person name="Lu C.H."/>
            <person name="Zhang Y.Y."/>
            <person name="Jiang N."/>
            <person name="Chen W."/>
            <person name="Shao X."/>
            <person name="Zhao Z.M."/>
            <person name="Lu W.L."/>
            <person name="Hu X."/>
            <person name="Xi Y.X."/>
            <person name="Zou S.Y."/>
            <person name="Wei Q.J."/>
            <person name="Lin Z.L."/>
            <person name="Gong L."/>
            <person name="Gai X.T."/>
            <person name="Zhang L.Q."/>
            <person name="Li J.Y."/>
            <person name="Jin Y."/>
            <person name="Xia Z.Y."/>
        </authorList>
    </citation>
    <scope>NUCLEOTIDE SEQUENCE [LARGE SCALE GENOMIC DNA]</scope>
    <source>
        <strain evidence="5">21YRMH01-3</strain>
    </source>
</reference>
<dbReference type="Pfam" id="PF00582">
    <property type="entry name" value="Usp"/>
    <property type="match status" value="1"/>
</dbReference>
<dbReference type="GO" id="GO:0005737">
    <property type="term" value="C:cytoplasm"/>
    <property type="evidence" value="ECO:0007669"/>
    <property type="project" value="UniProtKB-SubCell"/>
</dbReference>
<feature type="domain" description="UspA" evidence="3">
    <location>
        <begin position="1"/>
        <end position="146"/>
    </location>
</feature>
<sequence length="151" mass="15915">MYQRILLAIDGSHASYLALHQAIVVSKATGAEVEALFVADSSDITFDMVGVDSIAYSNQVVGYGRDTLAEVSKKLDAAGVKHSTKLLENSIAPGQISATIVGEANETGADLIVLGTHGRRGLKHLVLGSVAEGVVRKTNKPVLMVRSEVDE</sequence>
<evidence type="ECO:0000259" key="3">
    <source>
        <dbReference type="Pfam" id="PF00582"/>
    </source>
</evidence>
<dbReference type="PRINTS" id="PR01438">
    <property type="entry name" value="UNVRSLSTRESS"/>
</dbReference>
<dbReference type="Proteomes" id="UP001162793">
    <property type="component" value="Unassembled WGS sequence"/>
</dbReference>
<dbReference type="CDD" id="cd00293">
    <property type="entry name" value="USP-like"/>
    <property type="match status" value="1"/>
</dbReference>
<dbReference type="RefSeq" id="WP_045203950.1">
    <property type="nucleotide sequence ID" value="NZ_CATYKT010000009.1"/>
</dbReference>
<name>A0AA42BFP3_9RALS</name>
<dbReference type="PIRSF" id="PIRSF006276">
    <property type="entry name" value="UspA"/>
    <property type="match status" value="1"/>
</dbReference>
<dbReference type="EMBL" id="JAMYWC010000001">
    <property type="protein sequence ID" value="MCP1170819.1"/>
    <property type="molecule type" value="Genomic_DNA"/>
</dbReference>
<comment type="caution">
    <text evidence="4">The sequence shown here is derived from an EMBL/GenBank/DDBJ whole genome shotgun (WGS) entry which is preliminary data.</text>
</comment>
<dbReference type="InterPro" id="IPR014729">
    <property type="entry name" value="Rossmann-like_a/b/a_fold"/>
</dbReference>
<protein>
    <recommendedName>
        <fullName evidence="2">Universal stress protein</fullName>
    </recommendedName>
</protein>
<organism evidence="4 5">
    <name type="scientific">Ralstonia chuxiongensis</name>
    <dbReference type="NCBI Taxonomy" id="2957504"/>
    <lineage>
        <taxon>Bacteria</taxon>
        <taxon>Pseudomonadati</taxon>
        <taxon>Pseudomonadota</taxon>
        <taxon>Betaproteobacteria</taxon>
        <taxon>Burkholderiales</taxon>
        <taxon>Burkholderiaceae</taxon>
        <taxon>Ralstonia</taxon>
    </lineage>
</organism>
<dbReference type="SUPFAM" id="SSF52402">
    <property type="entry name" value="Adenine nucleotide alpha hydrolases-like"/>
    <property type="match status" value="1"/>
</dbReference>
<evidence type="ECO:0000256" key="2">
    <source>
        <dbReference type="PIRNR" id="PIRNR006276"/>
    </source>
</evidence>
<dbReference type="InterPro" id="IPR006016">
    <property type="entry name" value="UspA"/>
</dbReference>
<comment type="similarity">
    <text evidence="1 2">Belongs to the universal stress protein A family.</text>
</comment>
<dbReference type="Gene3D" id="3.40.50.620">
    <property type="entry name" value="HUPs"/>
    <property type="match status" value="1"/>
</dbReference>
<accession>A0AA42BFP3</accession>
<keyword evidence="2" id="KW-0963">Cytoplasm</keyword>
<keyword evidence="5" id="KW-1185">Reference proteome</keyword>
<evidence type="ECO:0000256" key="1">
    <source>
        <dbReference type="ARBA" id="ARBA00008791"/>
    </source>
</evidence>
<dbReference type="PANTHER" id="PTHR46268">
    <property type="entry name" value="STRESS RESPONSE PROTEIN NHAX"/>
    <property type="match status" value="1"/>
</dbReference>
<proteinExistence type="inferred from homology"/>
<gene>
    <name evidence="4" type="ORF">NKG59_00550</name>
</gene>
<evidence type="ECO:0000313" key="4">
    <source>
        <dbReference type="EMBL" id="MCP1170819.1"/>
    </source>
</evidence>
<dbReference type="InterPro" id="IPR006015">
    <property type="entry name" value="Universal_stress_UspA"/>
</dbReference>
<dbReference type="AlphaFoldDB" id="A0AA42BFP3"/>
<comment type="subcellular location">
    <subcellularLocation>
        <location evidence="2">Cytoplasm</location>
    </subcellularLocation>
</comment>